<dbReference type="PANTHER" id="PTHR33198">
    <property type="entry name" value="ANK_REP_REGION DOMAIN-CONTAINING PROTEIN-RELATED"/>
    <property type="match status" value="1"/>
</dbReference>
<proteinExistence type="predicted"/>
<keyword evidence="2" id="KW-1185">Reference proteome</keyword>
<dbReference type="Proteomes" id="UP001314229">
    <property type="component" value="Unassembled WGS sequence"/>
</dbReference>
<evidence type="ECO:0000313" key="2">
    <source>
        <dbReference type="Proteomes" id="UP001314229"/>
    </source>
</evidence>
<dbReference type="EMBL" id="CAWUFR010002191">
    <property type="protein sequence ID" value="CAK6984777.1"/>
    <property type="molecule type" value="Genomic_DNA"/>
</dbReference>
<dbReference type="PANTHER" id="PTHR33198:SF20">
    <property type="entry name" value="RETROTRANSPOSON GAG DOMAIN-CONTAINING PROTEIN"/>
    <property type="match status" value="1"/>
</dbReference>
<gene>
    <name evidence="1" type="ORF">FSCOSCO3_A019608</name>
</gene>
<reference evidence="1 2" key="1">
    <citation type="submission" date="2024-01" db="EMBL/GenBank/DDBJ databases">
        <authorList>
            <person name="Alioto T."/>
            <person name="Alioto T."/>
            <person name="Gomez Garrido J."/>
        </authorList>
    </citation>
    <scope>NUCLEOTIDE SEQUENCE [LARGE SCALE GENOMIC DNA]</scope>
</reference>
<sequence length="163" mass="18973">MEQLVTFSPPEVFDFEPSSWHTWFRRFERFRTASGLASKEGDHQVNSLVYIMGDKADDILSSLPLTPEQLKDYEAVKRAFDNHFFRVHNVIYERAKFNKRSQEVGESAEHFIMDVHKMAEYCNYGDLREEMIRDRIVVGIRDAGLSERLQLNAKLDLATAIAQ</sequence>
<organism evidence="1 2">
    <name type="scientific">Scomber scombrus</name>
    <name type="common">Atlantic mackerel</name>
    <name type="synonym">Scomber vernalis</name>
    <dbReference type="NCBI Taxonomy" id="13677"/>
    <lineage>
        <taxon>Eukaryota</taxon>
        <taxon>Metazoa</taxon>
        <taxon>Chordata</taxon>
        <taxon>Craniata</taxon>
        <taxon>Vertebrata</taxon>
        <taxon>Euteleostomi</taxon>
        <taxon>Actinopterygii</taxon>
        <taxon>Neopterygii</taxon>
        <taxon>Teleostei</taxon>
        <taxon>Neoteleostei</taxon>
        <taxon>Acanthomorphata</taxon>
        <taxon>Pelagiaria</taxon>
        <taxon>Scombriformes</taxon>
        <taxon>Scombridae</taxon>
        <taxon>Scomber</taxon>
    </lineage>
</organism>
<evidence type="ECO:0000313" key="1">
    <source>
        <dbReference type="EMBL" id="CAK6984777.1"/>
    </source>
</evidence>
<name>A0AAV1QKA0_SCOSC</name>
<protein>
    <submittedName>
        <fullName evidence="1">Uncharacterized protein</fullName>
    </submittedName>
</protein>
<feature type="non-terminal residue" evidence="1">
    <location>
        <position position="163"/>
    </location>
</feature>
<accession>A0AAV1QKA0</accession>
<dbReference type="AlphaFoldDB" id="A0AAV1QKA0"/>
<comment type="caution">
    <text evidence="1">The sequence shown here is derived from an EMBL/GenBank/DDBJ whole genome shotgun (WGS) entry which is preliminary data.</text>
</comment>